<dbReference type="EMBL" id="ADVL01000954">
    <property type="protein sequence ID" value="EFH09128.1"/>
    <property type="molecule type" value="Genomic_DNA"/>
</dbReference>
<dbReference type="HOGENOM" id="CLU_047691_12_1_5"/>
<keyword evidence="2" id="KW-0805">Transcription regulation</keyword>
<dbReference type="Gene3D" id="1.10.10.10">
    <property type="entry name" value="Winged helix-like DNA-binding domain superfamily/Winged helix DNA-binding domain"/>
    <property type="match status" value="1"/>
</dbReference>
<dbReference type="SUPFAM" id="SSF88946">
    <property type="entry name" value="Sigma2 domain of RNA polymerase sigma factors"/>
    <property type="match status" value="1"/>
</dbReference>
<dbReference type="PANTHER" id="PTHR43133:SF63">
    <property type="entry name" value="RNA POLYMERASE SIGMA FACTOR FECI-RELATED"/>
    <property type="match status" value="1"/>
</dbReference>
<keyword evidence="4" id="KW-0804">Transcription</keyword>
<dbReference type="OrthoDB" id="9794372at2"/>
<dbReference type="InterPro" id="IPR007627">
    <property type="entry name" value="RNA_pol_sigma70_r2"/>
</dbReference>
<proteinExistence type="inferred from homology"/>
<keyword evidence="8" id="KW-1185">Reference proteome</keyword>
<evidence type="ECO:0000256" key="4">
    <source>
        <dbReference type="ARBA" id="ARBA00023163"/>
    </source>
</evidence>
<comment type="caution">
    <text evidence="7">The sequence shown here is derived from an EMBL/GenBank/DDBJ whole genome shotgun (WGS) entry which is preliminary data.</text>
</comment>
<evidence type="ECO:0000256" key="3">
    <source>
        <dbReference type="ARBA" id="ARBA00023082"/>
    </source>
</evidence>
<dbReference type="InterPro" id="IPR013325">
    <property type="entry name" value="RNA_pol_sigma_r2"/>
</dbReference>
<dbReference type="Proteomes" id="UP000005324">
    <property type="component" value="Unassembled WGS sequence"/>
</dbReference>
<dbReference type="Pfam" id="PF08281">
    <property type="entry name" value="Sigma70_r4_2"/>
    <property type="match status" value="1"/>
</dbReference>
<accession>D5RU90</accession>
<feature type="domain" description="RNA polymerase sigma factor 70 region 4 type 2" evidence="6">
    <location>
        <begin position="105"/>
        <end position="157"/>
    </location>
</feature>
<dbReference type="GO" id="GO:0016987">
    <property type="term" value="F:sigma factor activity"/>
    <property type="evidence" value="ECO:0007669"/>
    <property type="project" value="UniProtKB-KW"/>
</dbReference>
<comment type="similarity">
    <text evidence="1">Belongs to the sigma-70 factor family. ECF subfamily.</text>
</comment>
<evidence type="ECO:0000256" key="2">
    <source>
        <dbReference type="ARBA" id="ARBA00023015"/>
    </source>
</evidence>
<dbReference type="InterPro" id="IPR014284">
    <property type="entry name" value="RNA_pol_sigma-70_dom"/>
</dbReference>
<organism evidence="7 8">
    <name type="scientific">Pseudoroseomonas cervicalis ATCC 49957</name>
    <dbReference type="NCBI Taxonomy" id="525371"/>
    <lineage>
        <taxon>Bacteria</taxon>
        <taxon>Pseudomonadati</taxon>
        <taxon>Pseudomonadota</taxon>
        <taxon>Alphaproteobacteria</taxon>
        <taxon>Acetobacterales</taxon>
        <taxon>Roseomonadaceae</taxon>
        <taxon>Roseomonas</taxon>
    </lineage>
</organism>
<dbReference type="Pfam" id="PF04542">
    <property type="entry name" value="Sigma70_r2"/>
    <property type="match status" value="1"/>
</dbReference>
<dbReference type="InterPro" id="IPR013249">
    <property type="entry name" value="RNA_pol_sigma70_r4_t2"/>
</dbReference>
<evidence type="ECO:0000256" key="1">
    <source>
        <dbReference type="ARBA" id="ARBA00010641"/>
    </source>
</evidence>
<keyword evidence="3" id="KW-0731">Sigma factor</keyword>
<dbReference type="AlphaFoldDB" id="D5RU90"/>
<dbReference type="GO" id="GO:0006352">
    <property type="term" value="P:DNA-templated transcription initiation"/>
    <property type="evidence" value="ECO:0007669"/>
    <property type="project" value="InterPro"/>
</dbReference>
<evidence type="ECO:0000313" key="8">
    <source>
        <dbReference type="Proteomes" id="UP000005324"/>
    </source>
</evidence>
<dbReference type="GO" id="GO:0003677">
    <property type="term" value="F:DNA binding"/>
    <property type="evidence" value="ECO:0007669"/>
    <property type="project" value="InterPro"/>
</dbReference>
<reference evidence="7 8" key="1">
    <citation type="submission" date="2010-04" db="EMBL/GenBank/DDBJ databases">
        <authorList>
            <person name="Qin X."/>
            <person name="Bachman B."/>
            <person name="Battles P."/>
            <person name="Bell A."/>
            <person name="Bess C."/>
            <person name="Bickham C."/>
            <person name="Chaboub L."/>
            <person name="Chen D."/>
            <person name="Coyle M."/>
            <person name="Deiros D.R."/>
            <person name="Dinh H."/>
            <person name="Forbes L."/>
            <person name="Fowler G."/>
            <person name="Francisco L."/>
            <person name="Fu Q."/>
            <person name="Gubbala S."/>
            <person name="Hale W."/>
            <person name="Han Y."/>
            <person name="Hemphill L."/>
            <person name="Highlander S.K."/>
            <person name="Hirani K."/>
            <person name="Hogues M."/>
            <person name="Jackson L."/>
            <person name="Jakkamsetti A."/>
            <person name="Javaid M."/>
            <person name="Jiang H."/>
            <person name="Korchina V."/>
            <person name="Kovar C."/>
            <person name="Lara F."/>
            <person name="Lee S."/>
            <person name="Mata R."/>
            <person name="Mathew T."/>
            <person name="Moen C."/>
            <person name="Morales K."/>
            <person name="Munidasa M."/>
            <person name="Nazareth L."/>
            <person name="Ngo R."/>
            <person name="Nguyen L."/>
            <person name="Okwuonu G."/>
            <person name="Ongeri F."/>
            <person name="Patil S."/>
            <person name="Petrosino J."/>
            <person name="Pham C."/>
            <person name="Pham P."/>
            <person name="Pu L.-L."/>
            <person name="Puazo M."/>
            <person name="Raj R."/>
            <person name="Reid J."/>
            <person name="Rouhana J."/>
            <person name="Saada N."/>
            <person name="Shang Y."/>
            <person name="Simmons D."/>
            <person name="Thornton R."/>
            <person name="Warren J."/>
            <person name="Weissenberger G."/>
            <person name="Zhang J."/>
            <person name="Zhang L."/>
            <person name="Zhou C."/>
            <person name="Zhu D."/>
            <person name="Muzny D."/>
            <person name="Worley K."/>
            <person name="Gibbs R."/>
        </authorList>
    </citation>
    <scope>NUCLEOTIDE SEQUENCE [LARGE SCALE GENOMIC DNA]</scope>
    <source>
        <strain evidence="7 8">ATCC 49957</strain>
    </source>
</reference>
<protein>
    <submittedName>
        <fullName evidence="7">Sigma-70 region 2</fullName>
    </submittedName>
</protein>
<gene>
    <name evidence="7" type="primary">fecI</name>
    <name evidence="7" type="ORF">HMPREF0731_4652</name>
</gene>
<dbReference type="RefSeq" id="WP_007006475.1">
    <property type="nucleotide sequence ID" value="NZ_GG771111.1"/>
</dbReference>
<dbReference type="NCBIfam" id="TIGR02937">
    <property type="entry name" value="sigma70-ECF"/>
    <property type="match status" value="1"/>
</dbReference>
<evidence type="ECO:0000259" key="6">
    <source>
        <dbReference type="Pfam" id="PF08281"/>
    </source>
</evidence>
<evidence type="ECO:0000313" key="7">
    <source>
        <dbReference type="EMBL" id="EFH09128.1"/>
    </source>
</evidence>
<name>D5RU90_9PROT</name>
<dbReference type="Gene3D" id="1.10.1740.10">
    <property type="match status" value="1"/>
</dbReference>
<dbReference type="InterPro" id="IPR013324">
    <property type="entry name" value="RNA_pol_sigma_r3/r4-like"/>
</dbReference>
<evidence type="ECO:0000259" key="5">
    <source>
        <dbReference type="Pfam" id="PF04542"/>
    </source>
</evidence>
<dbReference type="InterPro" id="IPR039425">
    <property type="entry name" value="RNA_pol_sigma-70-like"/>
</dbReference>
<dbReference type="PANTHER" id="PTHR43133">
    <property type="entry name" value="RNA POLYMERASE ECF-TYPE SIGMA FACTO"/>
    <property type="match status" value="1"/>
</dbReference>
<dbReference type="SUPFAM" id="SSF88659">
    <property type="entry name" value="Sigma3 and sigma4 domains of RNA polymerase sigma factors"/>
    <property type="match status" value="1"/>
</dbReference>
<feature type="domain" description="RNA polymerase sigma-70 region 2" evidence="5">
    <location>
        <begin position="9"/>
        <end position="71"/>
    </location>
</feature>
<dbReference type="InterPro" id="IPR036388">
    <property type="entry name" value="WH-like_DNA-bd_sf"/>
</dbReference>
<sequence length="173" mass="18969">MSHACTAELYLSHHGWLLSWLRGRVRCQERAGDLVQDLFCKLLERPPAAIEKPRAFLATSAIRLLIDQTRRMAIEQAYLQALATLRQEEAAVTPLQVCEAVETLAAIARMLESLAEKPRRAFLMSRLEGLGHAEIAARLGVSTSMVKQYVAAALVHCHAALHPPAADAPRAAA</sequence>